<dbReference type="GeneID" id="11469170"/>
<dbReference type="OrthoDB" id="4038033at2759"/>
<dbReference type="AlphaFoldDB" id="G8JQS0"/>
<dbReference type="EMBL" id="CP002499">
    <property type="protein sequence ID" value="AET39054.1"/>
    <property type="molecule type" value="Genomic_DNA"/>
</dbReference>
<feature type="compositionally biased region" description="Basic residues" evidence="1">
    <location>
        <begin position="169"/>
        <end position="188"/>
    </location>
</feature>
<evidence type="ECO:0000313" key="2">
    <source>
        <dbReference type="EMBL" id="AET39054.1"/>
    </source>
</evidence>
<evidence type="ECO:0000313" key="3">
    <source>
        <dbReference type="Proteomes" id="UP000006790"/>
    </source>
</evidence>
<gene>
    <name evidence="2" type="ordered locus">Ecym_3587</name>
</gene>
<dbReference type="Proteomes" id="UP000006790">
    <property type="component" value="Chromosome 3"/>
</dbReference>
<keyword evidence="3" id="KW-1185">Reference proteome</keyword>
<protein>
    <submittedName>
        <fullName evidence="2">Uncharacterized protein</fullName>
    </submittedName>
</protein>
<sequence length="199" mass="22849">MSNVNCYFHSEIQTMIDMQRFKKLYQKWNPRTKIENGLTIAMYSKSLKDKWSHDTCQIDSLFELMDIKSAGHQSINGISPCSLETPVVSYSCSPPPCRGRLVEPVIHQDDRSGKKFKKLWHIFRKTKGYCQPQEQLGDVGAIEPQIISGYKGSSGVQDTLHQSPARMMTHHSLQKTHRYHRSSHYKNKLKGDANNSSTY</sequence>
<dbReference type="RefSeq" id="XP_003645871.1">
    <property type="nucleotide sequence ID" value="XM_003645823.1"/>
</dbReference>
<reference evidence="3" key="1">
    <citation type="journal article" date="2012" name="G3 (Bethesda)">
        <title>Pichia sorbitophila, an interspecies yeast hybrid reveals early steps of genome resolution following polyploidization.</title>
        <authorList>
            <person name="Leh Louis V."/>
            <person name="Despons L."/>
            <person name="Friedrich A."/>
            <person name="Martin T."/>
            <person name="Durrens P."/>
            <person name="Casaregola S."/>
            <person name="Neuveglise C."/>
            <person name="Fairhead C."/>
            <person name="Marck C."/>
            <person name="Cruz J.A."/>
            <person name="Straub M.L."/>
            <person name="Kugler V."/>
            <person name="Sacerdot C."/>
            <person name="Uzunov Z."/>
            <person name="Thierry A."/>
            <person name="Weiss S."/>
            <person name="Bleykasten C."/>
            <person name="De Montigny J."/>
            <person name="Jacques N."/>
            <person name="Jung P."/>
            <person name="Lemaire M."/>
            <person name="Mallet S."/>
            <person name="Morel G."/>
            <person name="Richard G.F."/>
            <person name="Sarkar A."/>
            <person name="Savel G."/>
            <person name="Schacherer J."/>
            <person name="Seret M.L."/>
            <person name="Talla E."/>
            <person name="Samson G."/>
            <person name="Jubin C."/>
            <person name="Poulain J."/>
            <person name="Vacherie B."/>
            <person name="Barbe V."/>
            <person name="Pelletier E."/>
            <person name="Sherman D.J."/>
            <person name="Westhof E."/>
            <person name="Weissenbach J."/>
            <person name="Baret P.V."/>
            <person name="Wincker P."/>
            <person name="Gaillardin C."/>
            <person name="Dujon B."/>
            <person name="Souciet J.L."/>
        </authorList>
    </citation>
    <scope>NUCLEOTIDE SEQUENCE [LARGE SCALE GENOMIC DNA]</scope>
    <source>
        <strain evidence="3">CBS 270.75 / DBVPG 7215 / KCTC 17166 / NRRL Y-17582</strain>
    </source>
</reference>
<name>G8JQS0_ERECY</name>
<dbReference type="HOGENOM" id="CLU_1421120_0_0_1"/>
<organism evidence="2 3">
    <name type="scientific">Eremothecium cymbalariae (strain CBS 270.75 / DBVPG 7215 / KCTC 17166 / NRRL Y-17582)</name>
    <name type="common">Yeast</name>
    <dbReference type="NCBI Taxonomy" id="931890"/>
    <lineage>
        <taxon>Eukaryota</taxon>
        <taxon>Fungi</taxon>
        <taxon>Dikarya</taxon>
        <taxon>Ascomycota</taxon>
        <taxon>Saccharomycotina</taxon>
        <taxon>Saccharomycetes</taxon>
        <taxon>Saccharomycetales</taxon>
        <taxon>Saccharomycetaceae</taxon>
        <taxon>Eremothecium</taxon>
    </lineage>
</organism>
<dbReference type="InParanoid" id="G8JQS0"/>
<accession>G8JQS0</accession>
<proteinExistence type="predicted"/>
<dbReference type="OMA" id="MSNVNCY"/>
<evidence type="ECO:0000256" key="1">
    <source>
        <dbReference type="SAM" id="MobiDB-lite"/>
    </source>
</evidence>
<feature type="region of interest" description="Disordered" evidence="1">
    <location>
        <begin position="169"/>
        <end position="199"/>
    </location>
</feature>
<dbReference type="KEGG" id="erc:Ecym_3587"/>